<dbReference type="GO" id="GO:0022857">
    <property type="term" value="F:transmembrane transporter activity"/>
    <property type="evidence" value="ECO:0007669"/>
    <property type="project" value="TreeGrafter"/>
</dbReference>
<evidence type="ECO:0000256" key="7">
    <source>
        <dbReference type="SAM" id="Phobius"/>
    </source>
</evidence>
<accession>A0A1J5Q036</accession>
<keyword evidence="3 7" id="KW-0812">Transmembrane</keyword>
<dbReference type="AlphaFoldDB" id="A0A1J5Q036"/>
<feature type="transmembrane region" description="Helical" evidence="7">
    <location>
        <begin position="407"/>
        <end position="427"/>
    </location>
</feature>
<evidence type="ECO:0000259" key="8">
    <source>
        <dbReference type="Pfam" id="PF02687"/>
    </source>
</evidence>
<keyword evidence="4 7" id="KW-1133">Transmembrane helix</keyword>
<evidence type="ECO:0000313" key="9">
    <source>
        <dbReference type="EMBL" id="OIQ77089.1"/>
    </source>
</evidence>
<feature type="domain" description="ABC3 transporter permease C-terminal" evidence="8">
    <location>
        <begin position="728"/>
        <end position="843"/>
    </location>
</feature>
<comment type="similarity">
    <text evidence="6">Belongs to the ABC-4 integral membrane protein family.</text>
</comment>
<dbReference type="InterPro" id="IPR050250">
    <property type="entry name" value="Macrolide_Exporter_MacB"/>
</dbReference>
<feature type="domain" description="ABC3 transporter permease C-terminal" evidence="8">
    <location>
        <begin position="269"/>
        <end position="386"/>
    </location>
</feature>
<evidence type="ECO:0000256" key="5">
    <source>
        <dbReference type="ARBA" id="ARBA00023136"/>
    </source>
</evidence>
<sequence>MGRVALRGIRAHLVRFLLSVLAVTLGVAFVAGTFSLRTMLSSTFTGIIDSAMVGDAYVRGSEPASAGGPNGTQVGEVRNTVSTDLATAIDSVPGVRMALPDISGPIVLVGADGTAVTSTQAPSFATALYPQDDSTRISAGRAPHGPGEIAIESATLAASGLHVGDRTTVVVGGELRTVTVVGEVAMGAPMAGATITFVDVATATAAYAPDGQVSTITVLGEPGISERTLVDRIAPVVGATAEVVTGDTMRAESRASIETMLGFVTTFLMIFAAISLFVGAFIIANTFAMSVRQRMREFALLRAVGASPLQVFASILTQAAVVGLLGSALGIGAGLGLVSMLRVLLERMGMDLSGSIPLDASTVVISLVIGTVVSVAAAALPARRAALTPPVEAMRDDVVVHERSLRVRALVGGALVVGGLASLVVAVTDAEADGSALIGVAAIGLVLGMLLLAPVIARSVLGVLSAVFVVAVKPLGRLARGNVTRNPRRTASTAGALMIGMALVGAASTLAASTQASTRTVVANEMRADFLIQSATGAVPSGAVAAIDGLASVSHADALSYASALVTSGGATPTSADSAMLVGAPAAAFGRSLEVSTVAGTLDSLRSGDVAVQKTAAKDHGWTVGDVLTFTTDTGVTTATIGAVIDSKALGVPVVLPDSLAARLVPASKQQVDTVFVTPAPGVTSEQLRADLVGVAKPYVVLSVLDQKDFASQLADQVNQVLVILYALLGLSVVIAILGIVNTLALSVIERTREIGLMRAVGLGRLQLAGIITIESVLTALFGTAVGVTIGVVLASALPTVLADSGLTTLVIPWAQLAWMLVLAGAVGVLAAVWPATRAARLPVLDAVAYD</sequence>
<evidence type="ECO:0000256" key="3">
    <source>
        <dbReference type="ARBA" id="ARBA00022692"/>
    </source>
</evidence>
<evidence type="ECO:0000256" key="6">
    <source>
        <dbReference type="ARBA" id="ARBA00038076"/>
    </source>
</evidence>
<dbReference type="PANTHER" id="PTHR30572:SF4">
    <property type="entry name" value="ABC TRANSPORTER PERMEASE YTRF"/>
    <property type="match status" value="1"/>
</dbReference>
<feature type="transmembrane region" description="Helical" evidence="7">
    <location>
        <begin position="814"/>
        <end position="834"/>
    </location>
</feature>
<feature type="transmembrane region" description="Helical" evidence="7">
    <location>
        <begin position="356"/>
        <end position="380"/>
    </location>
</feature>
<feature type="transmembrane region" description="Helical" evidence="7">
    <location>
        <begin position="434"/>
        <end position="453"/>
    </location>
</feature>
<feature type="transmembrane region" description="Helical" evidence="7">
    <location>
        <begin position="299"/>
        <end position="316"/>
    </location>
</feature>
<protein>
    <submittedName>
        <fullName evidence="9">ABC transporter permease YtrF</fullName>
    </submittedName>
</protein>
<dbReference type="PANTHER" id="PTHR30572">
    <property type="entry name" value="MEMBRANE COMPONENT OF TRANSPORTER-RELATED"/>
    <property type="match status" value="1"/>
</dbReference>
<dbReference type="Pfam" id="PF02687">
    <property type="entry name" value="FtsX"/>
    <property type="match status" value="2"/>
</dbReference>
<keyword evidence="2" id="KW-1003">Cell membrane</keyword>
<evidence type="ECO:0000256" key="1">
    <source>
        <dbReference type="ARBA" id="ARBA00004651"/>
    </source>
</evidence>
<name>A0A1J5Q036_9ZZZZ</name>
<dbReference type="EMBL" id="MLJW01001698">
    <property type="protein sequence ID" value="OIQ77089.1"/>
    <property type="molecule type" value="Genomic_DNA"/>
</dbReference>
<feature type="transmembrane region" description="Helical" evidence="7">
    <location>
        <begin position="12"/>
        <end position="34"/>
    </location>
</feature>
<organism evidence="9">
    <name type="scientific">mine drainage metagenome</name>
    <dbReference type="NCBI Taxonomy" id="410659"/>
    <lineage>
        <taxon>unclassified sequences</taxon>
        <taxon>metagenomes</taxon>
        <taxon>ecological metagenomes</taxon>
    </lineage>
</organism>
<feature type="transmembrane region" description="Helical" evidence="7">
    <location>
        <begin position="491"/>
        <end position="512"/>
    </location>
</feature>
<reference evidence="9" key="1">
    <citation type="submission" date="2016-10" db="EMBL/GenBank/DDBJ databases">
        <title>Sequence of Gallionella enrichment culture.</title>
        <authorList>
            <person name="Poehlein A."/>
            <person name="Muehling M."/>
            <person name="Daniel R."/>
        </authorList>
    </citation>
    <scope>NUCLEOTIDE SEQUENCE</scope>
</reference>
<dbReference type="GO" id="GO:0005886">
    <property type="term" value="C:plasma membrane"/>
    <property type="evidence" value="ECO:0007669"/>
    <property type="project" value="UniProtKB-SubCell"/>
</dbReference>
<gene>
    <name evidence="9" type="primary">ytrF_3</name>
    <name evidence="9" type="ORF">GALL_412220</name>
</gene>
<feature type="transmembrane region" description="Helical" evidence="7">
    <location>
        <begin position="322"/>
        <end position="344"/>
    </location>
</feature>
<feature type="transmembrane region" description="Helical" evidence="7">
    <location>
        <begin position="768"/>
        <end position="794"/>
    </location>
</feature>
<proteinExistence type="inferred from homology"/>
<evidence type="ECO:0000256" key="4">
    <source>
        <dbReference type="ARBA" id="ARBA00022989"/>
    </source>
</evidence>
<keyword evidence="5 7" id="KW-0472">Membrane</keyword>
<dbReference type="InterPro" id="IPR003838">
    <property type="entry name" value="ABC3_permease_C"/>
</dbReference>
<comment type="subcellular location">
    <subcellularLocation>
        <location evidence="1">Cell membrane</location>
        <topology evidence="1">Multi-pass membrane protein</topology>
    </subcellularLocation>
</comment>
<feature type="transmembrane region" description="Helical" evidence="7">
    <location>
        <begin position="459"/>
        <end position="479"/>
    </location>
</feature>
<comment type="caution">
    <text evidence="9">The sequence shown here is derived from an EMBL/GenBank/DDBJ whole genome shotgun (WGS) entry which is preliminary data.</text>
</comment>
<feature type="transmembrane region" description="Helical" evidence="7">
    <location>
        <begin position="723"/>
        <end position="748"/>
    </location>
</feature>
<evidence type="ECO:0000256" key="2">
    <source>
        <dbReference type="ARBA" id="ARBA00022475"/>
    </source>
</evidence>
<feature type="transmembrane region" description="Helical" evidence="7">
    <location>
        <begin position="260"/>
        <end position="287"/>
    </location>
</feature>